<dbReference type="Proteomes" id="UP001145353">
    <property type="component" value="Unassembled WGS sequence"/>
</dbReference>
<evidence type="ECO:0000313" key="2">
    <source>
        <dbReference type="Proteomes" id="UP001145353"/>
    </source>
</evidence>
<reference evidence="1" key="1">
    <citation type="submission" date="2021-07" db="EMBL/GenBank/DDBJ databases">
        <authorList>
            <person name="Luelf R.H."/>
        </authorList>
    </citation>
    <scope>NUCLEOTIDE SEQUENCE</scope>
    <source>
        <strain evidence="1">TMW 2.2304</strain>
    </source>
</reference>
<dbReference type="EMBL" id="JAHXDE010000001">
    <property type="protein sequence ID" value="MCT8504406.1"/>
    <property type="molecule type" value="Genomic_DNA"/>
</dbReference>
<evidence type="ECO:0000313" key="1">
    <source>
        <dbReference type="EMBL" id="MCT8504406.1"/>
    </source>
</evidence>
<name>A0A9X2X0F4_9GAMM</name>
<dbReference type="InterPro" id="IPR007434">
    <property type="entry name" value="FemAB-like"/>
</dbReference>
<reference evidence="1" key="2">
    <citation type="journal article" date="2022" name="Syst. Appl. Microbiol.">
        <title>Chromohalobacter moromii sp. nov., a moderately halophilic bacterium isolated from lupine-based moromi fermentation.</title>
        <authorList>
            <person name="Lulf R.H."/>
            <person name="Hilgarth M."/>
            <person name="Ehrmann M.A."/>
        </authorList>
    </citation>
    <scope>NUCLEOTIDE SEQUENCE</scope>
    <source>
        <strain evidence="1">TMW 2.2304</strain>
    </source>
</reference>
<keyword evidence="2" id="KW-1185">Reference proteome</keyword>
<organism evidence="1 2">
    <name type="scientific">Chromohalobacter moromii</name>
    <dbReference type="NCBI Taxonomy" id="2860329"/>
    <lineage>
        <taxon>Bacteria</taxon>
        <taxon>Pseudomonadati</taxon>
        <taxon>Pseudomonadota</taxon>
        <taxon>Gammaproteobacteria</taxon>
        <taxon>Oceanospirillales</taxon>
        <taxon>Halomonadaceae</taxon>
        <taxon>Chromohalobacter</taxon>
    </lineage>
</organism>
<accession>A0A9X2X0F4</accession>
<dbReference type="AlphaFoldDB" id="A0A9X2X0F4"/>
<sequence>MGLMIRELTRVADVPLETWNALVGRRYPFLRHEFLDALESTGCVDAESGWVPRHLSLWQGERLVGVLPHYLKMHSFGEYVFDWSWADAWERAGGRYYPKRLSAIPFTPAIGPRLAVASDISLTQAIQAVAAFFEERGDDLSSWHLLFADEREVTQWQVQWPSLLRREAVRFEWRDAGYGDFEGFLASMVGKRRKEIRRERRKVAEQGLSLHRLSGGDIDAAALAHFYRCYRITYLERGQMPYLSEAFFTRLRATMGEALMLVQVRQGDTPVAAALYLQGGDTLYGRYWGSEVVADCLHFEACYYQGIEYCLEQGLKCFDPGTQGEHKLLRGFSPELSTSLHYLPHSGFREVVARFCVEERQAMGHYRLACRERLPFRPVQ</sequence>
<dbReference type="Pfam" id="PF04339">
    <property type="entry name" value="FemAB_like"/>
    <property type="match status" value="1"/>
</dbReference>
<dbReference type="SUPFAM" id="SSF55729">
    <property type="entry name" value="Acyl-CoA N-acyltransferases (Nat)"/>
    <property type="match status" value="1"/>
</dbReference>
<dbReference type="PANTHER" id="PTHR47017">
    <property type="entry name" value="ACYL-COA"/>
    <property type="match status" value="1"/>
</dbReference>
<comment type="caution">
    <text evidence="1">The sequence shown here is derived from an EMBL/GenBank/DDBJ whole genome shotgun (WGS) entry which is preliminary data.</text>
</comment>
<dbReference type="Gene3D" id="3.40.630.30">
    <property type="match status" value="1"/>
</dbReference>
<gene>
    <name evidence="1" type="ORF">KZO87_03325</name>
</gene>
<protein>
    <submittedName>
        <fullName evidence="1">GNAT family N-acetyltransferase</fullName>
    </submittedName>
</protein>
<dbReference type="PANTHER" id="PTHR47017:SF1">
    <property type="entry name" value="ACYL-COA"/>
    <property type="match status" value="1"/>
</dbReference>
<dbReference type="InterPro" id="IPR016181">
    <property type="entry name" value="Acyl_CoA_acyltransferase"/>
</dbReference>
<proteinExistence type="predicted"/>
<dbReference type="RefSeq" id="WP_247639267.1">
    <property type="nucleotide sequence ID" value="NZ_JAHXCZ010000001.1"/>
</dbReference>